<dbReference type="GO" id="GO:0016020">
    <property type="term" value="C:membrane"/>
    <property type="evidence" value="ECO:0007669"/>
    <property type="project" value="UniProtKB-SubCell"/>
</dbReference>
<name>A0A8I1KFI5_9GAMM</name>
<evidence type="ECO:0000313" key="7">
    <source>
        <dbReference type="EMBL" id="MBJ7314658.1"/>
    </source>
</evidence>
<evidence type="ECO:0000313" key="6">
    <source>
        <dbReference type="EMBL" id="MBJ7267683.1"/>
    </source>
</evidence>
<comment type="caution">
    <text evidence="7">The sequence shown here is derived from an EMBL/GenBank/DDBJ whole genome shotgun (WGS) entry which is preliminary data.</text>
</comment>
<organism evidence="7 8">
    <name type="scientific">Idiomarina abyssalis</name>
    <dbReference type="NCBI Taxonomy" id="86102"/>
    <lineage>
        <taxon>Bacteria</taxon>
        <taxon>Pseudomonadati</taxon>
        <taxon>Pseudomonadota</taxon>
        <taxon>Gammaproteobacteria</taxon>
        <taxon>Alteromonadales</taxon>
        <taxon>Idiomarinaceae</taxon>
        <taxon>Idiomarina</taxon>
    </lineage>
</organism>
<dbReference type="GO" id="GO:0055085">
    <property type="term" value="P:transmembrane transport"/>
    <property type="evidence" value="ECO:0007669"/>
    <property type="project" value="InterPro"/>
</dbReference>
<proteinExistence type="predicted"/>
<evidence type="ECO:0000313" key="9">
    <source>
        <dbReference type="Proteomes" id="UP000655994"/>
    </source>
</evidence>
<evidence type="ECO:0000256" key="2">
    <source>
        <dbReference type="ARBA" id="ARBA00022692"/>
    </source>
</evidence>
<dbReference type="Proteomes" id="UP000655994">
    <property type="component" value="Unassembled WGS sequence"/>
</dbReference>
<evidence type="ECO:0000256" key="4">
    <source>
        <dbReference type="ARBA" id="ARBA00023136"/>
    </source>
</evidence>
<dbReference type="SUPFAM" id="SSF74653">
    <property type="entry name" value="TolA/TonB C-terminal domain"/>
    <property type="match status" value="1"/>
</dbReference>
<dbReference type="InterPro" id="IPR037682">
    <property type="entry name" value="TonB_C"/>
</dbReference>
<gene>
    <name evidence="6" type="ORF">JHC10_12125</name>
    <name evidence="7" type="ORF">JHC11_01390</name>
</gene>
<keyword evidence="9" id="KW-1185">Reference proteome</keyword>
<dbReference type="PROSITE" id="PS52015">
    <property type="entry name" value="TONB_CTD"/>
    <property type="match status" value="1"/>
</dbReference>
<dbReference type="RefSeq" id="WP_199494955.1">
    <property type="nucleotide sequence ID" value="NZ_CAXBHZ010000001.1"/>
</dbReference>
<comment type="subcellular location">
    <subcellularLocation>
        <location evidence="1">Membrane</location>
        <topology evidence="1">Single-pass membrane protein</topology>
    </subcellularLocation>
</comment>
<evidence type="ECO:0000313" key="8">
    <source>
        <dbReference type="Proteomes" id="UP000621390"/>
    </source>
</evidence>
<dbReference type="InterPro" id="IPR006260">
    <property type="entry name" value="TonB/TolA_C"/>
</dbReference>
<dbReference type="Gene3D" id="3.30.2420.10">
    <property type="entry name" value="TonB"/>
    <property type="match status" value="1"/>
</dbReference>
<dbReference type="Proteomes" id="UP000621390">
    <property type="component" value="Unassembled WGS sequence"/>
</dbReference>
<evidence type="ECO:0000256" key="1">
    <source>
        <dbReference type="ARBA" id="ARBA00004167"/>
    </source>
</evidence>
<keyword evidence="3" id="KW-1133">Transmembrane helix</keyword>
<keyword evidence="2" id="KW-0812">Transmembrane</keyword>
<dbReference type="NCBIfam" id="TIGR01352">
    <property type="entry name" value="tonB_Cterm"/>
    <property type="match status" value="1"/>
</dbReference>
<protein>
    <submittedName>
        <fullName evidence="7">Energy transducer TonB</fullName>
    </submittedName>
</protein>
<reference evidence="7 9" key="1">
    <citation type="submission" date="2020-09" db="EMBL/GenBank/DDBJ databases">
        <title>Draft Genomes of Bacterial Isolates from North Pond Shallow Sediments.</title>
        <authorList>
            <person name="Kiel Reese B."/>
            <person name="Mullis M."/>
            <person name="Weisend R.E."/>
        </authorList>
    </citation>
    <scope>NUCLEOTIDE SEQUENCE</scope>
    <source>
        <strain evidence="7">KJE-2</strain>
        <strain evidence="6 9">KJE-3</strain>
    </source>
</reference>
<sequence length="147" mass="16286">MKKVSVIFASTLFVISCSSNTQSDKTETKFLDLSAAEHSELADEYWTISKHIPPQYPASAARNDVSGCVNVAVGIGSDGRAKGYEVRSSYPKGVFDDYAVAALQKWRWEATEKNSGRTPILKTVQLNFAMKEAPDDHEYIENCSSKR</sequence>
<dbReference type="AlphaFoldDB" id="A0A8I1KFI5"/>
<feature type="domain" description="TonB C-terminal" evidence="5">
    <location>
        <begin position="41"/>
        <end position="137"/>
    </location>
</feature>
<evidence type="ECO:0000256" key="3">
    <source>
        <dbReference type="ARBA" id="ARBA00022989"/>
    </source>
</evidence>
<dbReference type="PROSITE" id="PS51257">
    <property type="entry name" value="PROKAR_LIPOPROTEIN"/>
    <property type="match status" value="1"/>
</dbReference>
<accession>A0A8I1KFI5</accession>
<keyword evidence="4" id="KW-0472">Membrane</keyword>
<dbReference type="EMBL" id="JAEMOS010000040">
    <property type="protein sequence ID" value="MBJ7267683.1"/>
    <property type="molecule type" value="Genomic_DNA"/>
</dbReference>
<dbReference type="EMBL" id="JAEMOP010000002">
    <property type="protein sequence ID" value="MBJ7314658.1"/>
    <property type="molecule type" value="Genomic_DNA"/>
</dbReference>
<evidence type="ECO:0000259" key="5">
    <source>
        <dbReference type="PROSITE" id="PS52015"/>
    </source>
</evidence>
<dbReference type="Pfam" id="PF03544">
    <property type="entry name" value="TonB_C"/>
    <property type="match status" value="1"/>
</dbReference>